<keyword evidence="1" id="KW-0378">Hydrolase</keyword>
<keyword evidence="6" id="KW-1185">Reference proteome</keyword>
<feature type="binding site" evidence="3">
    <location>
        <position position="277"/>
    </location>
    <ligand>
        <name>substrate</name>
    </ligand>
</feature>
<dbReference type="SUPFAM" id="SSF56784">
    <property type="entry name" value="HAD-like"/>
    <property type="match status" value="1"/>
</dbReference>
<dbReference type="InterPro" id="IPR006357">
    <property type="entry name" value="HAD-SF_hydro_IIA"/>
</dbReference>
<dbReference type="Proteomes" id="UP000650467">
    <property type="component" value="Unassembled WGS sequence"/>
</dbReference>
<evidence type="ECO:0000313" key="5">
    <source>
        <dbReference type="EMBL" id="KAG2439383.1"/>
    </source>
</evidence>
<feature type="binding site" evidence="4">
    <location>
        <position position="77"/>
    </location>
    <ligand>
        <name>Mg(2+)</name>
        <dbReference type="ChEBI" id="CHEBI:18420"/>
    </ligand>
</feature>
<keyword evidence="4" id="KW-0479">Metal-binding</keyword>
<reference evidence="5" key="1">
    <citation type="journal article" date="2020" name="bioRxiv">
        <title>Comparative genomics of Chlamydomonas.</title>
        <authorList>
            <person name="Craig R.J."/>
            <person name="Hasan A.R."/>
            <person name="Ness R.W."/>
            <person name="Keightley P.D."/>
        </authorList>
    </citation>
    <scope>NUCLEOTIDE SEQUENCE</scope>
    <source>
        <strain evidence="5">SAG 7.73</strain>
    </source>
</reference>
<gene>
    <name evidence="5" type="ORF">HXX76_004740</name>
</gene>
<name>A0A835TAA4_CHLIN</name>
<comment type="cofactor">
    <cofactor evidence="4">
        <name>Mg(2+)</name>
        <dbReference type="ChEBI" id="CHEBI:18420"/>
    </cofactor>
    <text evidence="4">Divalent metal ions. Mg(2+) is the most effective.</text>
</comment>
<comment type="caution">
    <text evidence="5">The sequence shown here is derived from an EMBL/GenBank/DDBJ whole genome shotgun (WGS) entry which is preliminary data.</text>
</comment>
<organism evidence="5 6">
    <name type="scientific">Chlamydomonas incerta</name>
    <dbReference type="NCBI Taxonomy" id="51695"/>
    <lineage>
        <taxon>Eukaryota</taxon>
        <taxon>Viridiplantae</taxon>
        <taxon>Chlorophyta</taxon>
        <taxon>core chlorophytes</taxon>
        <taxon>Chlorophyceae</taxon>
        <taxon>CS clade</taxon>
        <taxon>Chlamydomonadales</taxon>
        <taxon>Chlamydomonadaceae</taxon>
        <taxon>Chlamydomonas</taxon>
    </lineage>
</organism>
<feature type="binding site" evidence="4">
    <location>
        <position position="75"/>
    </location>
    <ligand>
        <name>Mg(2+)</name>
        <dbReference type="ChEBI" id="CHEBI:18420"/>
    </ligand>
</feature>
<dbReference type="GO" id="GO:0046872">
    <property type="term" value="F:metal ion binding"/>
    <property type="evidence" value="ECO:0007669"/>
    <property type="project" value="UniProtKB-KW"/>
</dbReference>
<evidence type="ECO:0008006" key="7">
    <source>
        <dbReference type="Google" id="ProtNLM"/>
    </source>
</evidence>
<dbReference type="GO" id="GO:0016791">
    <property type="term" value="F:phosphatase activity"/>
    <property type="evidence" value="ECO:0007669"/>
    <property type="project" value="InterPro"/>
</dbReference>
<sequence>MSNLALGARRMALGATRGRQAVLTGRRFQAPFTVQAAAAVDAAPSTLAAPATPVTVLDEHTAPERLRGMSTLIFDCDGVLWRGSDIIHNAPEALQEFRRQGKRLLFVTNNSSKSRAGYVSKFSSLGLDVAAEEIVSSSYCAAAYLTSQGFGPGGSRARGKVLLLGWSGVEQELEHAGIPYVGGRGLQVPAMDDLDAMKALEVDPDVGAVVVGWDPNFSYSRLVYASIHLRELPGCLLVATNMDCADHIGGGRMMPGTGGLVKAVETASGVSAVNVAKGGEWLLPYLCRTYGLEPARTAIVGDRMDTDIHLGRQGGLFTCLPLTGVTTLKRLEALPASEHPDVVVRSVAQLAGLPA</sequence>
<dbReference type="GO" id="GO:0005737">
    <property type="term" value="C:cytoplasm"/>
    <property type="evidence" value="ECO:0007669"/>
    <property type="project" value="TreeGrafter"/>
</dbReference>
<dbReference type="NCBIfam" id="TIGR01452">
    <property type="entry name" value="PGP_euk"/>
    <property type="match status" value="1"/>
</dbReference>
<protein>
    <recommendedName>
        <fullName evidence="7">Phosphoglycolate phosphatase</fullName>
    </recommendedName>
</protein>
<evidence type="ECO:0000256" key="3">
    <source>
        <dbReference type="PIRSR" id="PIRSR000915-2"/>
    </source>
</evidence>
<accession>A0A835TAA4</accession>
<dbReference type="OrthoDB" id="413953at2759"/>
<evidence type="ECO:0000256" key="4">
    <source>
        <dbReference type="PIRSR" id="PIRSR000915-3"/>
    </source>
</evidence>
<dbReference type="PANTHER" id="PTHR19288:SF93">
    <property type="entry name" value="FI11325P-RELATED"/>
    <property type="match status" value="1"/>
</dbReference>
<dbReference type="Pfam" id="PF13242">
    <property type="entry name" value="Hydrolase_like"/>
    <property type="match status" value="1"/>
</dbReference>
<dbReference type="AlphaFoldDB" id="A0A835TAA4"/>
<dbReference type="FunFam" id="3.40.50.1000:FF:000656">
    <property type="match status" value="1"/>
</dbReference>
<feature type="active site" description="Nucleophile" evidence="2">
    <location>
        <position position="75"/>
    </location>
</feature>
<evidence type="ECO:0000256" key="1">
    <source>
        <dbReference type="ARBA" id="ARBA00022801"/>
    </source>
</evidence>
<dbReference type="PIRSF" id="PIRSF000915">
    <property type="entry name" value="PGP-type_phosphatase"/>
    <property type="match status" value="1"/>
</dbReference>
<proteinExistence type="predicted"/>
<dbReference type="InterPro" id="IPR023214">
    <property type="entry name" value="HAD_sf"/>
</dbReference>
<dbReference type="InterPro" id="IPR036412">
    <property type="entry name" value="HAD-like_sf"/>
</dbReference>
<keyword evidence="4" id="KW-0460">Magnesium</keyword>
<dbReference type="InterPro" id="IPR006349">
    <property type="entry name" value="PGP_euk"/>
</dbReference>
<dbReference type="NCBIfam" id="TIGR01460">
    <property type="entry name" value="HAD-SF-IIA"/>
    <property type="match status" value="1"/>
</dbReference>
<evidence type="ECO:0000256" key="2">
    <source>
        <dbReference type="PIRSR" id="PIRSR000915-1"/>
    </source>
</evidence>
<dbReference type="PANTHER" id="PTHR19288">
    <property type="entry name" value="4-NITROPHENYLPHOSPHATASE-RELATED"/>
    <property type="match status" value="1"/>
</dbReference>
<evidence type="ECO:0000313" key="6">
    <source>
        <dbReference type="Proteomes" id="UP000650467"/>
    </source>
</evidence>
<feature type="binding site" evidence="4">
    <location>
        <position position="302"/>
    </location>
    <ligand>
        <name>Mg(2+)</name>
        <dbReference type="ChEBI" id="CHEBI:18420"/>
    </ligand>
</feature>
<dbReference type="Pfam" id="PF13344">
    <property type="entry name" value="Hydrolase_6"/>
    <property type="match status" value="1"/>
</dbReference>
<dbReference type="Gene3D" id="3.40.50.1000">
    <property type="entry name" value="HAD superfamily/HAD-like"/>
    <property type="match status" value="2"/>
</dbReference>
<dbReference type="EMBL" id="JAEHOC010000008">
    <property type="protein sequence ID" value="KAG2439383.1"/>
    <property type="molecule type" value="Genomic_DNA"/>
</dbReference>
<feature type="active site" description="Proton donor" evidence="2">
    <location>
        <position position="77"/>
    </location>
</feature>